<dbReference type="EMBL" id="JAPCID010000023">
    <property type="protein sequence ID" value="MDA0139277.1"/>
    <property type="molecule type" value="Genomic_DNA"/>
</dbReference>
<feature type="domain" description="HTH crp-type" evidence="1">
    <location>
        <begin position="154"/>
        <end position="227"/>
    </location>
</feature>
<comment type="caution">
    <text evidence="2">The sequence shown here is derived from an EMBL/GenBank/DDBJ whole genome shotgun (WGS) entry which is preliminary data.</text>
</comment>
<dbReference type="Pfam" id="PF13545">
    <property type="entry name" value="HTH_Crp_2"/>
    <property type="match status" value="1"/>
</dbReference>
<name>A0ABT4RL68_9ACTN</name>
<dbReference type="InterPro" id="IPR012318">
    <property type="entry name" value="HTH_CRP"/>
</dbReference>
<evidence type="ECO:0000313" key="3">
    <source>
        <dbReference type="Proteomes" id="UP001147700"/>
    </source>
</evidence>
<evidence type="ECO:0000313" key="2">
    <source>
        <dbReference type="EMBL" id="MDA0139277.1"/>
    </source>
</evidence>
<sequence>MNDQVSVLDVDAGLAELVPADQRPQARQATGATILRYGTGPWREAEPETIERARGGYGMLVVDGLLLRRVGVGGRHAAELLGPGDLLRPWQADSETTLDAEWTWRVVAPTRIAVLDTRWMHRAAHWPQLGAELAGRAMSRAVRLVTSMAIAQQPKLDVRLWMLFWELADRYGKVHPDGIHLELPLTHEVLSHLAGARRPSVSGALTRLAQDGRLLRSGRHWVLSGERPVADALPV</sequence>
<dbReference type="RefSeq" id="WP_202956607.1">
    <property type="nucleotide sequence ID" value="NZ_JAPCID010000023.1"/>
</dbReference>
<evidence type="ECO:0000259" key="1">
    <source>
        <dbReference type="PROSITE" id="PS51063"/>
    </source>
</evidence>
<dbReference type="SMART" id="SM00419">
    <property type="entry name" value="HTH_CRP"/>
    <property type="match status" value="1"/>
</dbReference>
<dbReference type="Proteomes" id="UP001147700">
    <property type="component" value="Unassembled WGS sequence"/>
</dbReference>
<dbReference type="Gene3D" id="2.60.120.10">
    <property type="entry name" value="Jelly Rolls"/>
    <property type="match status" value="1"/>
</dbReference>
<dbReference type="PROSITE" id="PS51063">
    <property type="entry name" value="HTH_CRP_2"/>
    <property type="match status" value="1"/>
</dbReference>
<dbReference type="InterPro" id="IPR036390">
    <property type="entry name" value="WH_DNA-bd_sf"/>
</dbReference>
<organism evidence="2 3">
    <name type="scientific">Solirubrobacter deserti</name>
    <dbReference type="NCBI Taxonomy" id="2282478"/>
    <lineage>
        <taxon>Bacteria</taxon>
        <taxon>Bacillati</taxon>
        <taxon>Actinomycetota</taxon>
        <taxon>Thermoleophilia</taxon>
        <taxon>Solirubrobacterales</taxon>
        <taxon>Solirubrobacteraceae</taxon>
        <taxon>Solirubrobacter</taxon>
    </lineage>
</organism>
<proteinExistence type="predicted"/>
<dbReference type="SUPFAM" id="SSF46785">
    <property type="entry name" value="Winged helix' DNA-binding domain"/>
    <property type="match status" value="1"/>
</dbReference>
<accession>A0ABT4RL68</accession>
<protein>
    <submittedName>
        <fullName evidence="2">Crp/Fnr family transcriptional regulator</fullName>
    </submittedName>
</protein>
<reference evidence="2" key="1">
    <citation type="submission" date="2022-10" db="EMBL/GenBank/DDBJ databases">
        <title>The WGS of Solirubrobacter sp. CPCC 204708.</title>
        <authorList>
            <person name="Jiang Z."/>
        </authorList>
    </citation>
    <scope>NUCLEOTIDE SEQUENCE</scope>
    <source>
        <strain evidence="2">CPCC 204708</strain>
    </source>
</reference>
<gene>
    <name evidence="2" type="ORF">OJ962_17375</name>
</gene>
<dbReference type="InterPro" id="IPR014710">
    <property type="entry name" value="RmlC-like_jellyroll"/>
</dbReference>
<keyword evidence="3" id="KW-1185">Reference proteome</keyword>